<accession>A0A2J6TTL3</accession>
<protein>
    <submittedName>
        <fullName evidence="1">Uncharacterized protein</fullName>
    </submittedName>
</protein>
<dbReference type="Proteomes" id="UP000235371">
    <property type="component" value="Unassembled WGS sequence"/>
</dbReference>
<dbReference type="EMBL" id="KZ613743">
    <property type="protein sequence ID" value="PMD66362.1"/>
    <property type="molecule type" value="Genomic_DNA"/>
</dbReference>
<name>A0A2J6TTL3_9HELO</name>
<dbReference type="GeneID" id="36578430"/>
<dbReference type="RefSeq" id="XP_024743266.1">
    <property type="nucleotide sequence ID" value="XM_024870348.1"/>
</dbReference>
<evidence type="ECO:0000313" key="2">
    <source>
        <dbReference type="Proteomes" id="UP000235371"/>
    </source>
</evidence>
<dbReference type="InParanoid" id="A0A2J6TTL3"/>
<reference evidence="1 2" key="1">
    <citation type="submission" date="2016-04" db="EMBL/GenBank/DDBJ databases">
        <title>A degradative enzymes factory behind the ericoid mycorrhizal symbiosis.</title>
        <authorList>
            <consortium name="DOE Joint Genome Institute"/>
            <person name="Martino E."/>
            <person name="Morin E."/>
            <person name="Grelet G."/>
            <person name="Kuo A."/>
            <person name="Kohler A."/>
            <person name="Daghino S."/>
            <person name="Barry K."/>
            <person name="Choi C."/>
            <person name="Cichocki N."/>
            <person name="Clum A."/>
            <person name="Copeland A."/>
            <person name="Hainaut M."/>
            <person name="Haridas S."/>
            <person name="Labutti K."/>
            <person name="Lindquist E."/>
            <person name="Lipzen A."/>
            <person name="Khouja H.-R."/>
            <person name="Murat C."/>
            <person name="Ohm R."/>
            <person name="Olson A."/>
            <person name="Spatafora J."/>
            <person name="Veneault-Fourrey C."/>
            <person name="Henrissat B."/>
            <person name="Grigoriev I."/>
            <person name="Martin F."/>
            <person name="Perotto S."/>
        </authorList>
    </citation>
    <scope>NUCLEOTIDE SEQUENCE [LARGE SCALE GENOMIC DNA]</scope>
    <source>
        <strain evidence="1 2">E</strain>
    </source>
</reference>
<keyword evidence="2" id="KW-1185">Reference proteome</keyword>
<proteinExistence type="predicted"/>
<dbReference type="AlphaFoldDB" id="A0A2J6TTL3"/>
<sequence>MRAFYVCGATVMQVVEAGESDAASRWLLCCVVSLDMVLMLQELLSGDWVGSFRRPAQPCLQPAKPSRCCQPLPTLWCLFHNNYLIPHTPHTSHFTLHTPHTPHPVSPEATVRGTLPQGPVLEGSGSAHLYLEDLRWQSMLHSLAVFASCPESPPHSPRLTIRASGPR</sequence>
<evidence type="ECO:0000313" key="1">
    <source>
        <dbReference type="EMBL" id="PMD66362.1"/>
    </source>
</evidence>
<organism evidence="1 2">
    <name type="scientific">Hyaloscypha bicolor E</name>
    <dbReference type="NCBI Taxonomy" id="1095630"/>
    <lineage>
        <taxon>Eukaryota</taxon>
        <taxon>Fungi</taxon>
        <taxon>Dikarya</taxon>
        <taxon>Ascomycota</taxon>
        <taxon>Pezizomycotina</taxon>
        <taxon>Leotiomycetes</taxon>
        <taxon>Helotiales</taxon>
        <taxon>Hyaloscyphaceae</taxon>
        <taxon>Hyaloscypha</taxon>
        <taxon>Hyaloscypha bicolor</taxon>
    </lineage>
</organism>
<gene>
    <name evidence="1" type="ORF">K444DRAFT_114276</name>
</gene>